<keyword evidence="2" id="KW-1185">Reference proteome</keyword>
<dbReference type="HOGENOM" id="CLU_1879392_0_0_1"/>
<accession>M4BVD7</accession>
<dbReference type="VEuPathDB" id="FungiDB:HpaG810479"/>
<protein>
    <submittedName>
        <fullName evidence="1">Uncharacterized protein</fullName>
    </submittedName>
</protein>
<dbReference type="InParanoid" id="M4BVD7"/>
<dbReference type="Proteomes" id="UP000011713">
    <property type="component" value="Unassembled WGS sequence"/>
</dbReference>
<proteinExistence type="predicted"/>
<name>M4BVD7_HYAAE</name>
<sequence>MNYESGRSGTRNNSAAFVDDSTAFCRRYATSRVLGAGERFGCLLGRKVPPNEVDCLELNSVVMVKSRLTSAKAWRYDEIIGIRCVDKWDLLCKLDCPYMHRPTVLGAVSSLQLPSSTEYRFQRHHACRWCIHSGSI</sequence>
<dbReference type="EnsemblProtists" id="HpaT810479">
    <property type="protein sequence ID" value="HpaP810479"/>
    <property type="gene ID" value="HpaG810479"/>
</dbReference>
<organism evidence="1 2">
    <name type="scientific">Hyaloperonospora arabidopsidis (strain Emoy2)</name>
    <name type="common">Downy mildew agent</name>
    <name type="synonym">Peronospora arabidopsidis</name>
    <dbReference type="NCBI Taxonomy" id="559515"/>
    <lineage>
        <taxon>Eukaryota</taxon>
        <taxon>Sar</taxon>
        <taxon>Stramenopiles</taxon>
        <taxon>Oomycota</taxon>
        <taxon>Peronosporomycetes</taxon>
        <taxon>Peronosporales</taxon>
        <taxon>Peronosporaceae</taxon>
        <taxon>Hyaloperonospora</taxon>
    </lineage>
</organism>
<dbReference type="EMBL" id="JH597976">
    <property type="status" value="NOT_ANNOTATED_CDS"/>
    <property type="molecule type" value="Genomic_DNA"/>
</dbReference>
<dbReference type="AlphaFoldDB" id="M4BVD7"/>
<evidence type="ECO:0000313" key="1">
    <source>
        <dbReference type="EnsemblProtists" id="HpaP810479"/>
    </source>
</evidence>
<evidence type="ECO:0000313" key="2">
    <source>
        <dbReference type="Proteomes" id="UP000011713"/>
    </source>
</evidence>
<reference evidence="1" key="2">
    <citation type="submission" date="2015-06" db="UniProtKB">
        <authorList>
            <consortium name="EnsemblProtists"/>
        </authorList>
    </citation>
    <scope>IDENTIFICATION</scope>
    <source>
        <strain evidence="1">Emoy2</strain>
    </source>
</reference>
<reference evidence="2" key="1">
    <citation type="journal article" date="2010" name="Science">
        <title>Signatures of adaptation to obligate biotrophy in the Hyaloperonospora arabidopsidis genome.</title>
        <authorList>
            <person name="Baxter L."/>
            <person name="Tripathy S."/>
            <person name="Ishaque N."/>
            <person name="Boot N."/>
            <person name="Cabral A."/>
            <person name="Kemen E."/>
            <person name="Thines M."/>
            <person name="Ah-Fong A."/>
            <person name="Anderson R."/>
            <person name="Badejoko W."/>
            <person name="Bittner-Eddy P."/>
            <person name="Boore J.L."/>
            <person name="Chibucos M.C."/>
            <person name="Coates M."/>
            <person name="Dehal P."/>
            <person name="Delehaunty K."/>
            <person name="Dong S."/>
            <person name="Downton P."/>
            <person name="Dumas B."/>
            <person name="Fabro G."/>
            <person name="Fronick C."/>
            <person name="Fuerstenberg S.I."/>
            <person name="Fulton L."/>
            <person name="Gaulin E."/>
            <person name="Govers F."/>
            <person name="Hughes L."/>
            <person name="Humphray S."/>
            <person name="Jiang R.H."/>
            <person name="Judelson H."/>
            <person name="Kamoun S."/>
            <person name="Kyung K."/>
            <person name="Meijer H."/>
            <person name="Minx P."/>
            <person name="Morris P."/>
            <person name="Nelson J."/>
            <person name="Phuntumart V."/>
            <person name="Qutob D."/>
            <person name="Rehmany A."/>
            <person name="Rougon-Cardoso A."/>
            <person name="Ryden P."/>
            <person name="Torto-Alalibo T."/>
            <person name="Studholme D."/>
            <person name="Wang Y."/>
            <person name="Win J."/>
            <person name="Wood J."/>
            <person name="Clifton S.W."/>
            <person name="Rogers J."/>
            <person name="Van den Ackerveken G."/>
            <person name="Jones J.D."/>
            <person name="McDowell J.M."/>
            <person name="Beynon J."/>
            <person name="Tyler B.M."/>
        </authorList>
    </citation>
    <scope>NUCLEOTIDE SEQUENCE [LARGE SCALE GENOMIC DNA]</scope>
    <source>
        <strain evidence="2">Emoy2</strain>
    </source>
</reference>